<dbReference type="EMBL" id="JAVRER010000002">
    <property type="protein sequence ID" value="MDT0414225.1"/>
    <property type="molecule type" value="Genomic_DNA"/>
</dbReference>
<evidence type="ECO:0000313" key="1">
    <source>
        <dbReference type="EMBL" id="MDT0414225.1"/>
    </source>
</evidence>
<dbReference type="Proteomes" id="UP001183607">
    <property type="component" value="Unassembled WGS sequence"/>
</dbReference>
<organism evidence="1 2">
    <name type="scientific">Streptomyces evansiae</name>
    <dbReference type="NCBI Taxonomy" id="3075535"/>
    <lineage>
        <taxon>Bacteria</taxon>
        <taxon>Bacillati</taxon>
        <taxon>Actinomycetota</taxon>
        <taxon>Actinomycetes</taxon>
        <taxon>Kitasatosporales</taxon>
        <taxon>Streptomycetaceae</taxon>
        <taxon>Streptomyces</taxon>
    </lineage>
</organism>
<name>A0ABD5E1Q3_9ACTN</name>
<reference evidence="2" key="1">
    <citation type="submission" date="2023-07" db="EMBL/GenBank/DDBJ databases">
        <title>30 novel species of actinomycetes from the DSMZ collection.</title>
        <authorList>
            <person name="Nouioui I."/>
        </authorList>
    </citation>
    <scope>NUCLEOTIDE SEQUENCE [LARGE SCALE GENOMIC DNA]</scope>
    <source>
        <strain evidence="2">DSM 41982</strain>
    </source>
</reference>
<proteinExistence type="predicted"/>
<protein>
    <submittedName>
        <fullName evidence="1">Uncharacterized protein</fullName>
    </submittedName>
</protein>
<evidence type="ECO:0000313" key="2">
    <source>
        <dbReference type="Proteomes" id="UP001183607"/>
    </source>
</evidence>
<accession>A0ABD5E1Q3</accession>
<comment type="caution">
    <text evidence="1">The sequence shown here is derived from an EMBL/GenBank/DDBJ whole genome shotgun (WGS) entry which is preliminary data.</text>
</comment>
<dbReference type="RefSeq" id="WP_254667374.1">
    <property type="nucleotide sequence ID" value="NZ_JAVRER010000002.1"/>
</dbReference>
<dbReference type="AlphaFoldDB" id="A0ABD5E1Q3"/>
<sequence>MAEAEGVSQSAVSRIWRAFGVKPHIVEIWRLSTDPQFVTKARGVVSIYLA</sequence>
<gene>
    <name evidence="1" type="ORF">RM574_01875</name>
</gene>